<sequence>MPAEDDRDAVTPSGPAATVRGPAALLWDFDGTLVDSEPSWHAAESRLVAELGGPPIDEATARSLVGLALADSARTLLRIAGREDLDADHYAEILNAYALDDMVASGVALRPGAADLLATARRVGVPCALVSMSFTSVLRQVVDTLPEGSFAVIIGGDQVTRGKPDPEPYLSAASALGVAPLDCLVLEDSIPGTLSAQNAGMPTLGIPFEQDIQPGPRRILIPTLEGLTWESVTKLWREARHA</sequence>
<dbReference type="SFLD" id="SFLDG01129">
    <property type="entry name" value="C1.5:_HAD__Beta-PGM__Phosphata"/>
    <property type="match status" value="1"/>
</dbReference>
<dbReference type="RefSeq" id="WP_129457468.1">
    <property type="nucleotide sequence ID" value="NZ_PPCV01000001.1"/>
</dbReference>
<proteinExistence type="predicted"/>
<reference evidence="1 2" key="1">
    <citation type="submission" date="2018-01" db="EMBL/GenBank/DDBJ databases">
        <title>Lactibacter flavus gen. nov., sp. nov., a novel bacterium of the family Propionibacteriaceae isolated from raw milk and dairy products.</title>
        <authorList>
            <person name="Wenning M."/>
            <person name="Breitenwieser F."/>
            <person name="Huptas C."/>
            <person name="von Neubeck M."/>
            <person name="Busse H.-J."/>
            <person name="Scherer S."/>
        </authorList>
    </citation>
    <scope>NUCLEOTIDE SEQUENCE [LARGE SCALE GENOMIC DNA]</scope>
    <source>
        <strain evidence="1 2">VG341</strain>
    </source>
</reference>
<dbReference type="PANTHER" id="PTHR43434:SF1">
    <property type="entry name" value="PHOSPHOGLYCOLATE PHOSPHATASE"/>
    <property type="match status" value="1"/>
</dbReference>
<dbReference type="SUPFAM" id="SSF56784">
    <property type="entry name" value="HAD-like"/>
    <property type="match status" value="1"/>
</dbReference>
<dbReference type="NCBIfam" id="TIGR01509">
    <property type="entry name" value="HAD-SF-IA-v3"/>
    <property type="match status" value="1"/>
</dbReference>
<dbReference type="CDD" id="cd07505">
    <property type="entry name" value="HAD_BPGM-like"/>
    <property type="match status" value="1"/>
</dbReference>
<dbReference type="PRINTS" id="PR00413">
    <property type="entry name" value="HADHALOGNASE"/>
</dbReference>
<dbReference type="InterPro" id="IPR023198">
    <property type="entry name" value="PGP-like_dom2"/>
</dbReference>
<dbReference type="AlphaFoldDB" id="A0A4Q2EL52"/>
<dbReference type="GO" id="GO:0008967">
    <property type="term" value="F:phosphoglycolate phosphatase activity"/>
    <property type="evidence" value="ECO:0007669"/>
    <property type="project" value="TreeGrafter"/>
</dbReference>
<name>A0A4Q2EL52_9ACTN</name>
<protein>
    <submittedName>
        <fullName evidence="1">HAD family phosphatase</fullName>
    </submittedName>
</protein>
<accession>A0A4Q2EL52</accession>
<dbReference type="EMBL" id="PPCV01000001">
    <property type="protein sequence ID" value="RXW33502.1"/>
    <property type="molecule type" value="Genomic_DNA"/>
</dbReference>
<dbReference type="InterPro" id="IPR036412">
    <property type="entry name" value="HAD-like_sf"/>
</dbReference>
<dbReference type="GO" id="GO:0006281">
    <property type="term" value="P:DNA repair"/>
    <property type="evidence" value="ECO:0007669"/>
    <property type="project" value="TreeGrafter"/>
</dbReference>
<dbReference type="PANTHER" id="PTHR43434">
    <property type="entry name" value="PHOSPHOGLYCOLATE PHOSPHATASE"/>
    <property type="match status" value="1"/>
</dbReference>
<dbReference type="Proteomes" id="UP000290624">
    <property type="component" value="Unassembled WGS sequence"/>
</dbReference>
<dbReference type="InterPro" id="IPR023214">
    <property type="entry name" value="HAD_sf"/>
</dbReference>
<dbReference type="Pfam" id="PF00702">
    <property type="entry name" value="Hydrolase"/>
    <property type="match status" value="1"/>
</dbReference>
<evidence type="ECO:0000313" key="1">
    <source>
        <dbReference type="EMBL" id="RXW33502.1"/>
    </source>
</evidence>
<evidence type="ECO:0000313" key="2">
    <source>
        <dbReference type="Proteomes" id="UP000290624"/>
    </source>
</evidence>
<dbReference type="InterPro" id="IPR006439">
    <property type="entry name" value="HAD-SF_hydro_IA"/>
</dbReference>
<gene>
    <name evidence="1" type="ORF">C1706_01740</name>
</gene>
<keyword evidence="2" id="KW-1185">Reference proteome</keyword>
<dbReference type="InterPro" id="IPR050155">
    <property type="entry name" value="HAD-like_hydrolase_sf"/>
</dbReference>
<dbReference type="SFLD" id="SFLDS00003">
    <property type="entry name" value="Haloacid_Dehalogenase"/>
    <property type="match status" value="1"/>
</dbReference>
<organism evidence="1 2">
    <name type="scientific">Propioniciclava flava</name>
    <dbReference type="NCBI Taxonomy" id="2072026"/>
    <lineage>
        <taxon>Bacteria</taxon>
        <taxon>Bacillati</taxon>
        <taxon>Actinomycetota</taxon>
        <taxon>Actinomycetes</taxon>
        <taxon>Propionibacteriales</taxon>
        <taxon>Propionibacteriaceae</taxon>
        <taxon>Propioniciclava</taxon>
    </lineage>
</organism>
<comment type="caution">
    <text evidence="1">The sequence shown here is derived from an EMBL/GenBank/DDBJ whole genome shotgun (WGS) entry which is preliminary data.</text>
</comment>
<dbReference type="Gene3D" id="3.40.50.1000">
    <property type="entry name" value="HAD superfamily/HAD-like"/>
    <property type="match status" value="1"/>
</dbReference>
<dbReference type="OrthoDB" id="9797743at2"/>
<dbReference type="Gene3D" id="1.10.150.240">
    <property type="entry name" value="Putative phosphatase, domain 2"/>
    <property type="match status" value="1"/>
</dbReference>